<dbReference type="EMBL" id="MU839840">
    <property type="protein sequence ID" value="KAK1752153.1"/>
    <property type="molecule type" value="Genomic_DNA"/>
</dbReference>
<accession>A0AAJ0B5N6</accession>
<feature type="region of interest" description="Disordered" evidence="1">
    <location>
        <begin position="177"/>
        <end position="219"/>
    </location>
</feature>
<feature type="compositionally biased region" description="Basic and acidic residues" evidence="1">
    <location>
        <begin position="177"/>
        <end position="197"/>
    </location>
</feature>
<dbReference type="Proteomes" id="UP001239445">
    <property type="component" value="Unassembled WGS sequence"/>
</dbReference>
<dbReference type="AlphaFoldDB" id="A0AAJ0B5N6"/>
<evidence type="ECO:0000256" key="1">
    <source>
        <dbReference type="SAM" id="MobiDB-lite"/>
    </source>
</evidence>
<name>A0AAJ0B5N6_9PEZI</name>
<protein>
    <submittedName>
        <fullName evidence="2">Uncharacterized protein</fullName>
    </submittedName>
</protein>
<reference evidence="2" key="1">
    <citation type="submission" date="2023-06" db="EMBL/GenBank/DDBJ databases">
        <title>Genome-scale phylogeny and comparative genomics of the fungal order Sordariales.</title>
        <authorList>
            <consortium name="Lawrence Berkeley National Laboratory"/>
            <person name="Hensen N."/>
            <person name="Bonometti L."/>
            <person name="Westerberg I."/>
            <person name="Brannstrom I.O."/>
            <person name="Guillou S."/>
            <person name="Cros-Aarteil S."/>
            <person name="Calhoun S."/>
            <person name="Haridas S."/>
            <person name="Kuo A."/>
            <person name="Mondo S."/>
            <person name="Pangilinan J."/>
            <person name="Riley R."/>
            <person name="Labutti K."/>
            <person name="Andreopoulos B."/>
            <person name="Lipzen A."/>
            <person name="Chen C."/>
            <person name="Yanf M."/>
            <person name="Daum C."/>
            <person name="Ng V."/>
            <person name="Clum A."/>
            <person name="Steindorff A."/>
            <person name="Ohm R."/>
            <person name="Martin F."/>
            <person name="Silar P."/>
            <person name="Natvig D."/>
            <person name="Lalanne C."/>
            <person name="Gautier V."/>
            <person name="Ament-Velasquez S.L."/>
            <person name="Kruys A."/>
            <person name="Hutchinson M.I."/>
            <person name="Powell A.J."/>
            <person name="Barry K."/>
            <person name="Miller A.N."/>
            <person name="Grigoriev I.V."/>
            <person name="Debuchy R."/>
            <person name="Gladieux P."/>
            <person name="Thoren M.H."/>
            <person name="Johannesson H."/>
        </authorList>
    </citation>
    <scope>NUCLEOTIDE SEQUENCE</scope>
    <source>
        <strain evidence="2">PSN4</strain>
    </source>
</reference>
<organism evidence="2 3">
    <name type="scientific">Echria macrotheca</name>
    <dbReference type="NCBI Taxonomy" id="438768"/>
    <lineage>
        <taxon>Eukaryota</taxon>
        <taxon>Fungi</taxon>
        <taxon>Dikarya</taxon>
        <taxon>Ascomycota</taxon>
        <taxon>Pezizomycotina</taxon>
        <taxon>Sordariomycetes</taxon>
        <taxon>Sordariomycetidae</taxon>
        <taxon>Sordariales</taxon>
        <taxon>Schizotheciaceae</taxon>
        <taxon>Echria</taxon>
    </lineage>
</organism>
<comment type="caution">
    <text evidence="2">The sequence shown here is derived from an EMBL/GenBank/DDBJ whole genome shotgun (WGS) entry which is preliminary data.</text>
</comment>
<proteinExistence type="predicted"/>
<evidence type="ECO:0000313" key="2">
    <source>
        <dbReference type="EMBL" id="KAK1752153.1"/>
    </source>
</evidence>
<feature type="compositionally biased region" description="Polar residues" evidence="1">
    <location>
        <begin position="1"/>
        <end position="14"/>
    </location>
</feature>
<feature type="compositionally biased region" description="Basic residues" evidence="1">
    <location>
        <begin position="58"/>
        <end position="68"/>
    </location>
</feature>
<sequence>MTAMTSRASQSPTRPSYEIPEENVRRPTLTVEDGMTMTERKHTNPGPEGFSNVSHPLSSRHHRHQHQERKREGDNPSVHLAVEQQTSCKMASRSRLATGPVLASSRIPPPTMFHQISHEHAPVHSMPCLGIWKARASAGNKDGPCCKSWPSPTSEMRVLHSAFVPAFLRCHRHTACPERGETPREKGRTRTRRDGKEGCNNAEAAEITRPVGSDKRKRNQRDVVICPEDIRWRVAGWVCNAMESRGPDASGRRQHCGGTHIWMAPRHNITALRVALTLRVTG</sequence>
<keyword evidence="3" id="KW-1185">Reference proteome</keyword>
<evidence type="ECO:0000313" key="3">
    <source>
        <dbReference type="Proteomes" id="UP001239445"/>
    </source>
</evidence>
<gene>
    <name evidence="2" type="ORF">QBC47DRAFT_67551</name>
</gene>
<feature type="region of interest" description="Disordered" evidence="1">
    <location>
        <begin position="1"/>
        <end position="78"/>
    </location>
</feature>